<proteinExistence type="predicted"/>
<dbReference type="Proteomes" id="UP001165121">
    <property type="component" value="Unassembled WGS sequence"/>
</dbReference>
<protein>
    <submittedName>
        <fullName evidence="1">Unnamed protein product</fullName>
    </submittedName>
</protein>
<gene>
    <name evidence="1" type="ORF">Pfra01_000149000</name>
</gene>
<keyword evidence="2" id="KW-1185">Reference proteome</keyword>
<comment type="caution">
    <text evidence="1">The sequence shown here is derived from an EMBL/GenBank/DDBJ whole genome shotgun (WGS) entry which is preliminary data.</text>
</comment>
<organism evidence="1 2">
    <name type="scientific">Phytophthora fragariaefolia</name>
    <dbReference type="NCBI Taxonomy" id="1490495"/>
    <lineage>
        <taxon>Eukaryota</taxon>
        <taxon>Sar</taxon>
        <taxon>Stramenopiles</taxon>
        <taxon>Oomycota</taxon>
        <taxon>Peronosporomycetes</taxon>
        <taxon>Peronosporales</taxon>
        <taxon>Peronosporaceae</taxon>
        <taxon>Phytophthora</taxon>
    </lineage>
</organism>
<accession>A0A9W6TS33</accession>
<name>A0A9W6TS33_9STRA</name>
<reference evidence="1" key="1">
    <citation type="submission" date="2023-04" db="EMBL/GenBank/DDBJ databases">
        <title>Phytophthora fragariaefolia NBRC 109709.</title>
        <authorList>
            <person name="Ichikawa N."/>
            <person name="Sato H."/>
            <person name="Tonouchi N."/>
        </authorList>
    </citation>
    <scope>NUCLEOTIDE SEQUENCE</scope>
    <source>
        <strain evidence="1">NBRC 109709</strain>
    </source>
</reference>
<evidence type="ECO:0000313" key="2">
    <source>
        <dbReference type="Proteomes" id="UP001165121"/>
    </source>
</evidence>
<evidence type="ECO:0000313" key="1">
    <source>
        <dbReference type="EMBL" id="GMF18133.1"/>
    </source>
</evidence>
<dbReference type="EMBL" id="BSXT01000117">
    <property type="protein sequence ID" value="GMF18133.1"/>
    <property type="molecule type" value="Genomic_DNA"/>
</dbReference>
<sequence>MLVQFARAYTDNGEMIAWSKIARRMQLWHRAPSDLKTRLNSLKRTYGRNLAAFPPSFLAPVRLSPGRRGSLLHRIRNPSSHHYERANNAVAAPVIQAMVDAAEAPGEQADKQQEVETTEHFAMLLDSGPRLREPLSAFESAQMVQAMFERVERPIVIYSAACPALNAGEILPDGISALITAVTNITTMCFWMLALGSATS</sequence>
<dbReference type="AlphaFoldDB" id="A0A9W6TS33"/>